<dbReference type="EC" id="2.3.2.27" evidence="3"/>
<protein>
    <recommendedName>
        <fullName evidence="3">RING-type E3 ubiquitin transferase</fullName>
        <ecNumber evidence="3">2.3.2.27</ecNumber>
    </recommendedName>
</protein>
<evidence type="ECO:0000256" key="1">
    <source>
        <dbReference type="ARBA" id="ARBA00000900"/>
    </source>
</evidence>
<evidence type="ECO:0000313" key="15">
    <source>
        <dbReference type="Proteomes" id="UP001374535"/>
    </source>
</evidence>
<dbReference type="GO" id="GO:0016567">
    <property type="term" value="P:protein ubiquitination"/>
    <property type="evidence" value="ECO:0007669"/>
    <property type="project" value="TreeGrafter"/>
</dbReference>
<evidence type="ECO:0000256" key="10">
    <source>
        <dbReference type="ARBA" id="ARBA00022989"/>
    </source>
</evidence>
<dbReference type="GO" id="GO:0016020">
    <property type="term" value="C:membrane"/>
    <property type="evidence" value="ECO:0007669"/>
    <property type="project" value="UniProtKB-SubCell"/>
</dbReference>
<comment type="catalytic activity">
    <reaction evidence="1">
        <text>S-ubiquitinyl-[E2 ubiquitin-conjugating enzyme]-L-cysteine + [acceptor protein]-L-lysine = [E2 ubiquitin-conjugating enzyme]-L-cysteine + N(6)-ubiquitinyl-[acceptor protein]-L-lysine.</text>
        <dbReference type="EC" id="2.3.2.27"/>
    </reaction>
</comment>
<dbReference type="InterPro" id="IPR013083">
    <property type="entry name" value="Znf_RING/FYVE/PHD"/>
</dbReference>
<evidence type="ECO:0000256" key="8">
    <source>
        <dbReference type="ARBA" id="ARBA00022786"/>
    </source>
</evidence>
<dbReference type="GO" id="GO:0006511">
    <property type="term" value="P:ubiquitin-dependent protein catabolic process"/>
    <property type="evidence" value="ECO:0007669"/>
    <property type="project" value="TreeGrafter"/>
</dbReference>
<evidence type="ECO:0000256" key="12">
    <source>
        <dbReference type="PROSITE-ProRule" id="PRU00175"/>
    </source>
</evidence>
<dbReference type="PANTHER" id="PTHR45977:SF28">
    <property type="entry name" value="OS02G0674700 PROTEIN"/>
    <property type="match status" value="1"/>
</dbReference>
<dbReference type="GO" id="GO:0000325">
    <property type="term" value="C:plant-type vacuole"/>
    <property type="evidence" value="ECO:0007669"/>
    <property type="project" value="TreeGrafter"/>
</dbReference>
<evidence type="ECO:0000256" key="9">
    <source>
        <dbReference type="ARBA" id="ARBA00022833"/>
    </source>
</evidence>
<dbReference type="Proteomes" id="UP001374535">
    <property type="component" value="Chromosome 5"/>
</dbReference>
<dbReference type="CDD" id="cd16454">
    <property type="entry name" value="RING-H2_PA-TM-RING"/>
    <property type="match status" value="1"/>
</dbReference>
<dbReference type="GO" id="GO:0008270">
    <property type="term" value="F:zinc ion binding"/>
    <property type="evidence" value="ECO:0007669"/>
    <property type="project" value="UniProtKB-KW"/>
</dbReference>
<dbReference type="InterPro" id="IPR001841">
    <property type="entry name" value="Znf_RING"/>
</dbReference>
<keyword evidence="4" id="KW-0808">Transferase</keyword>
<keyword evidence="7 12" id="KW-0863">Zinc-finger</keyword>
<keyword evidence="15" id="KW-1185">Reference proteome</keyword>
<keyword evidence="9" id="KW-0862">Zinc</keyword>
<evidence type="ECO:0000256" key="3">
    <source>
        <dbReference type="ARBA" id="ARBA00012483"/>
    </source>
</evidence>
<accession>A0AAQ3NL53</accession>
<keyword evidence="8" id="KW-0833">Ubl conjugation pathway</keyword>
<evidence type="ECO:0000259" key="13">
    <source>
        <dbReference type="PROSITE" id="PS50089"/>
    </source>
</evidence>
<keyword evidence="5" id="KW-0812">Transmembrane</keyword>
<keyword evidence="6" id="KW-0479">Metal-binding</keyword>
<dbReference type="GO" id="GO:0061630">
    <property type="term" value="F:ubiquitin protein ligase activity"/>
    <property type="evidence" value="ECO:0007669"/>
    <property type="project" value="UniProtKB-EC"/>
</dbReference>
<feature type="domain" description="RING-type" evidence="13">
    <location>
        <begin position="146"/>
        <end position="187"/>
    </location>
</feature>
<evidence type="ECO:0000256" key="7">
    <source>
        <dbReference type="ARBA" id="ARBA00022771"/>
    </source>
</evidence>
<dbReference type="SMART" id="SM00184">
    <property type="entry name" value="RING"/>
    <property type="match status" value="1"/>
</dbReference>
<dbReference type="SUPFAM" id="SSF57850">
    <property type="entry name" value="RING/U-box"/>
    <property type="match status" value="1"/>
</dbReference>
<dbReference type="AlphaFoldDB" id="A0AAQ3NL53"/>
<evidence type="ECO:0000256" key="6">
    <source>
        <dbReference type="ARBA" id="ARBA00022723"/>
    </source>
</evidence>
<reference evidence="14 15" key="1">
    <citation type="journal article" date="2023" name="Life. Sci Alliance">
        <title>Evolutionary insights into 3D genome organization and epigenetic landscape of Vigna mungo.</title>
        <authorList>
            <person name="Junaid A."/>
            <person name="Singh B."/>
            <person name="Bhatia S."/>
        </authorList>
    </citation>
    <scope>NUCLEOTIDE SEQUENCE [LARGE SCALE GENOMIC DNA]</scope>
    <source>
        <strain evidence="14">Urdbean</strain>
    </source>
</reference>
<dbReference type="Gene3D" id="3.30.40.10">
    <property type="entry name" value="Zinc/RING finger domain, C3HC4 (zinc finger)"/>
    <property type="match status" value="1"/>
</dbReference>
<dbReference type="PROSITE" id="PS50089">
    <property type="entry name" value="ZF_RING_2"/>
    <property type="match status" value="1"/>
</dbReference>
<evidence type="ECO:0000256" key="4">
    <source>
        <dbReference type="ARBA" id="ARBA00022679"/>
    </source>
</evidence>
<evidence type="ECO:0000256" key="5">
    <source>
        <dbReference type="ARBA" id="ARBA00022692"/>
    </source>
</evidence>
<gene>
    <name evidence="14" type="ORF">V8G54_015867</name>
</gene>
<name>A0AAQ3NL53_VIGMU</name>
<sequence>MSTGPTTLMSAAIFRLSMRVLYQFFPLELQGSPFTLVPSQTFFQEGPDFLWTTLSSLSSFRLFDTDIIETLVNMSVDKIRRIFYIDDHAATSSESQPPEIRLWIDINVTDSSMYGATQYPLKTLPAVEKSIDTSLKKSTVLQTEYCCICLDEFDLNVERYTLPCQHFFHKNCITRWLQICQTCPMCRQSLQILKD</sequence>
<evidence type="ECO:0000313" key="14">
    <source>
        <dbReference type="EMBL" id="WVZ11337.1"/>
    </source>
</evidence>
<dbReference type="Pfam" id="PF13639">
    <property type="entry name" value="zf-RING_2"/>
    <property type="match status" value="1"/>
</dbReference>
<comment type="subcellular location">
    <subcellularLocation>
        <location evidence="2">Membrane</location>
        <topology evidence="2">Multi-pass membrane protein</topology>
    </subcellularLocation>
</comment>
<keyword evidence="11" id="KW-0472">Membrane</keyword>
<organism evidence="14 15">
    <name type="scientific">Vigna mungo</name>
    <name type="common">Black gram</name>
    <name type="synonym">Phaseolus mungo</name>
    <dbReference type="NCBI Taxonomy" id="3915"/>
    <lineage>
        <taxon>Eukaryota</taxon>
        <taxon>Viridiplantae</taxon>
        <taxon>Streptophyta</taxon>
        <taxon>Embryophyta</taxon>
        <taxon>Tracheophyta</taxon>
        <taxon>Spermatophyta</taxon>
        <taxon>Magnoliopsida</taxon>
        <taxon>eudicotyledons</taxon>
        <taxon>Gunneridae</taxon>
        <taxon>Pentapetalae</taxon>
        <taxon>rosids</taxon>
        <taxon>fabids</taxon>
        <taxon>Fabales</taxon>
        <taxon>Fabaceae</taxon>
        <taxon>Papilionoideae</taxon>
        <taxon>50 kb inversion clade</taxon>
        <taxon>NPAAA clade</taxon>
        <taxon>indigoferoid/millettioid clade</taxon>
        <taxon>Phaseoleae</taxon>
        <taxon>Vigna</taxon>
    </lineage>
</organism>
<evidence type="ECO:0000256" key="11">
    <source>
        <dbReference type="ARBA" id="ARBA00023136"/>
    </source>
</evidence>
<dbReference type="PANTHER" id="PTHR45977">
    <property type="entry name" value="TARGET OF ERK KINASE MPK-1"/>
    <property type="match status" value="1"/>
</dbReference>
<keyword evidence="10" id="KW-1133">Transmembrane helix</keyword>
<dbReference type="EMBL" id="CP144696">
    <property type="protein sequence ID" value="WVZ11337.1"/>
    <property type="molecule type" value="Genomic_DNA"/>
</dbReference>
<evidence type="ECO:0000256" key="2">
    <source>
        <dbReference type="ARBA" id="ARBA00004141"/>
    </source>
</evidence>
<proteinExistence type="predicted"/>